<feature type="domain" description="RIC1 C-terminal alpha solenoid region" evidence="4">
    <location>
        <begin position="862"/>
        <end position="1032"/>
    </location>
</feature>
<dbReference type="eggNOG" id="KOG2006">
    <property type="taxonomic scope" value="Eukaryota"/>
</dbReference>
<accession>U4LEV4</accession>
<dbReference type="InterPro" id="IPR015943">
    <property type="entry name" value="WD40/YVTN_repeat-like_dom_sf"/>
</dbReference>
<protein>
    <submittedName>
        <fullName evidence="5">Similar to Protein ric1 acc. no. O42656</fullName>
    </submittedName>
</protein>
<dbReference type="AlphaFoldDB" id="U4LEV4"/>
<dbReference type="PANTHER" id="PTHR22746">
    <property type="entry name" value="RAB6A-GEF COMPLEX PARTNER PROTEIN 1"/>
    <property type="match status" value="1"/>
</dbReference>
<dbReference type="SUPFAM" id="SSF69322">
    <property type="entry name" value="Tricorn protease domain 2"/>
    <property type="match status" value="1"/>
</dbReference>
<evidence type="ECO:0000313" key="5">
    <source>
        <dbReference type="EMBL" id="CCX30388.1"/>
    </source>
</evidence>
<dbReference type="Pfam" id="PF25440">
    <property type="entry name" value="Beta-prop_RIC1_2nd"/>
    <property type="match status" value="1"/>
</dbReference>
<dbReference type="InterPro" id="IPR040096">
    <property type="entry name" value="Ric1"/>
</dbReference>
<dbReference type="OMA" id="MVYDRAM"/>
<evidence type="ECO:0000256" key="1">
    <source>
        <dbReference type="ARBA" id="ARBA00004370"/>
    </source>
</evidence>
<feature type="compositionally biased region" description="Basic and acidic residues" evidence="3">
    <location>
        <begin position="49"/>
        <end position="70"/>
    </location>
</feature>
<evidence type="ECO:0000259" key="4">
    <source>
        <dbReference type="Pfam" id="PF07064"/>
    </source>
</evidence>
<keyword evidence="2" id="KW-0472">Membrane</keyword>
<dbReference type="GO" id="GO:0006886">
    <property type="term" value="P:intracellular protein transport"/>
    <property type="evidence" value="ECO:0007669"/>
    <property type="project" value="InterPro"/>
</dbReference>
<dbReference type="GO" id="GO:0034066">
    <property type="term" value="C:Ric1-Rgp1 guanyl-nucleotide exchange factor complex"/>
    <property type="evidence" value="ECO:0007669"/>
    <property type="project" value="InterPro"/>
</dbReference>
<name>U4LEV4_PYROM</name>
<dbReference type="PANTHER" id="PTHR22746:SF10">
    <property type="entry name" value="GUANINE NUCLEOTIDE EXCHANGE FACTOR SUBUNIT RIC1"/>
    <property type="match status" value="1"/>
</dbReference>
<dbReference type="STRING" id="1076935.U4LEV4"/>
<dbReference type="EMBL" id="HF935441">
    <property type="protein sequence ID" value="CCX30388.1"/>
    <property type="molecule type" value="Genomic_DNA"/>
</dbReference>
<dbReference type="Gene3D" id="2.130.10.10">
    <property type="entry name" value="YVTN repeat-like/Quinoprotein amine dehydrogenase"/>
    <property type="match status" value="1"/>
</dbReference>
<evidence type="ECO:0000313" key="6">
    <source>
        <dbReference type="Proteomes" id="UP000018144"/>
    </source>
</evidence>
<comment type="subcellular location">
    <subcellularLocation>
        <location evidence="1">Membrane</location>
    </subcellularLocation>
</comment>
<reference evidence="5 6" key="1">
    <citation type="journal article" date="2013" name="PLoS Genet.">
        <title>The genome and development-dependent transcriptomes of Pyronema confluens: a window into fungal evolution.</title>
        <authorList>
            <person name="Traeger S."/>
            <person name="Altegoer F."/>
            <person name="Freitag M."/>
            <person name="Gabaldon T."/>
            <person name="Kempken F."/>
            <person name="Kumar A."/>
            <person name="Marcet-Houben M."/>
            <person name="Poggeler S."/>
            <person name="Stajich J.E."/>
            <person name="Nowrousian M."/>
        </authorList>
    </citation>
    <scope>NUCLEOTIDE SEQUENCE [LARGE SCALE GENOMIC DNA]</scope>
    <source>
        <strain evidence="6">CBS 100304</strain>
        <tissue evidence="5">Vegetative mycelium</tissue>
    </source>
</reference>
<keyword evidence="6" id="KW-1185">Reference proteome</keyword>
<dbReference type="GO" id="GO:0005829">
    <property type="term" value="C:cytosol"/>
    <property type="evidence" value="ECO:0007669"/>
    <property type="project" value="TreeGrafter"/>
</dbReference>
<evidence type="ECO:0000256" key="2">
    <source>
        <dbReference type="ARBA" id="ARBA00023136"/>
    </source>
</evidence>
<organism evidence="5 6">
    <name type="scientific">Pyronema omphalodes (strain CBS 100304)</name>
    <name type="common">Pyronema confluens</name>
    <dbReference type="NCBI Taxonomy" id="1076935"/>
    <lineage>
        <taxon>Eukaryota</taxon>
        <taxon>Fungi</taxon>
        <taxon>Dikarya</taxon>
        <taxon>Ascomycota</taxon>
        <taxon>Pezizomycotina</taxon>
        <taxon>Pezizomycetes</taxon>
        <taxon>Pezizales</taxon>
        <taxon>Pyronemataceae</taxon>
        <taxon>Pyronema</taxon>
    </lineage>
</organism>
<sequence>MYWPIRAPTIFVAKVPPPSPSIDYDSEESAELVRHSLSIGSVPDDEGNEAGKEATDEEEEGRKIGEKEVGETGSTSGTSDADEKPRNEEAESALGSSEETRSHLVALRVARSGLLFATVTRSELTIWQTKPTAVVAHVRRSPLSIDSYGPNVDVMIRPDSQIFVVQTLLGYLMTYSLATDQNARVYKPTFVGNHHHQRKPSMSGSGGRVLVGDAGIVPGAGEAGGVREFSLQFRMVIKVDAGISKALALEDELMVATVKPSAIQCIRWTPDSTGNQTSAETLSRMPWMQKKVIITDMVYDRPMNLSTWVTNDGRAYAVQKARSSENGSTSRTFKGYCFHTPATPDEAAVKVSINARFSMIAVACANGSLFMYTARDYSGNIPLSHKVAAPSDSPGNITFVNWSPDGYCLFVGYQNGWATWSVYGKPGGNSFGTRAALIVRKPNEAYLSGVKYGAWIANGGEILLLRNQGDELIWSLEFVKSAVVGCFSSVNTARPMLQTGEQLLIYRGYDQDDNTMISQDSSVLWHTVQVPASYLAENWPIRSSVISPEGRYVAVAGTRGLAHYSVNSGRWKTFTDARMEQDFTVRGGMCWFQHILIAAVECHDRYQLRLYSRELALDNTNLVHLETLPSAIVLVTLTGNDSLLVYTNDNVLYHYIVQSLETSVRLVQVGQITFHGIIRAPARVRAISWIVPDEQLRDGDPSRDVAVATMLFLVDGKLVLLQPSTTEGGELKYDMKVLLQNVEYYTLTRDQPPQQLTSSPMDEDSHLGDIFPTVTVQNLSDSLWAFDGTDVRVWIDVKDILESGEIGRELPVPVKVPVDFYPMSTLTSRGILVGIESELVQRRDIGFSLFKFSTRTHLFITHLLRHLLTAHQPGAAVELARNYEHLAYFSHALEVLLHDVLDEEADTSPNPEDAVLPEVIRFLTHFPHYLDVIVRCTRKTEVASWKHLFSVVGSPQALFEESLSRGLLKTAGGYLLILHTLEQLSSSSKDMVRLFARAVQEGDWDLCKELARFLTALDNSGKTLREALELVELRTPAEEKRSFMFANGFEKGPESLDGEYEFLSLGEKLGDGGNSV</sequence>
<dbReference type="Pfam" id="PF07064">
    <property type="entry name" value="RIC1"/>
    <property type="match status" value="1"/>
</dbReference>
<feature type="region of interest" description="Disordered" evidence="3">
    <location>
        <begin position="12"/>
        <end position="101"/>
    </location>
</feature>
<dbReference type="Proteomes" id="UP000018144">
    <property type="component" value="Unassembled WGS sequence"/>
</dbReference>
<gene>
    <name evidence="5" type="ORF">PCON_08587</name>
</gene>
<proteinExistence type="predicted"/>
<dbReference type="OrthoDB" id="67540at2759"/>
<evidence type="ECO:0000256" key="3">
    <source>
        <dbReference type="SAM" id="MobiDB-lite"/>
    </source>
</evidence>
<dbReference type="GO" id="GO:0000139">
    <property type="term" value="C:Golgi membrane"/>
    <property type="evidence" value="ECO:0007669"/>
    <property type="project" value="TreeGrafter"/>
</dbReference>
<dbReference type="InterPro" id="IPR009771">
    <property type="entry name" value="RIC1_C"/>
</dbReference>
<dbReference type="GO" id="GO:0042147">
    <property type="term" value="P:retrograde transport, endosome to Golgi"/>
    <property type="evidence" value="ECO:0007669"/>
    <property type="project" value="TreeGrafter"/>
</dbReference>